<feature type="domain" description="Protein kinase" evidence="8">
    <location>
        <begin position="18"/>
        <end position="286"/>
    </location>
</feature>
<dbReference type="PANTHER" id="PTHR11909">
    <property type="entry name" value="CASEIN KINASE-RELATED"/>
    <property type="match status" value="1"/>
</dbReference>
<evidence type="ECO:0000259" key="8">
    <source>
        <dbReference type="PROSITE" id="PS50011"/>
    </source>
</evidence>
<dbReference type="InterPro" id="IPR017441">
    <property type="entry name" value="Protein_kinase_ATP_BS"/>
</dbReference>
<keyword evidence="3 5" id="KW-0067">ATP-binding</keyword>
<keyword evidence="6" id="KW-0808">Transferase</keyword>
<dbReference type="InterPro" id="IPR050235">
    <property type="entry name" value="CK1_Ser-Thr_kinase"/>
</dbReference>
<dbReference type="InterPro" id="IPR008271">
    <property type="entry name" value="Ser/Thr_kinase_AS"/>
</dbReference>
<keyword evidence="2 5" id="KW-0547">Nucleotide-binding</keyword>
<dbReference type="EMBL" id="CAJJDO010000154">
    <property type="protein sequence ID" value="CAD8209411.1"/>
    <property type="molecule type" value="Genomic_DNA"/>
</dbReference>
<sequence length="422" mass="49006">MDTPIGKDLTNSVIGKVYKLIKRIGSGAFGEIYQVAKGKEEYAMKLERSDTKHPQLFFEAKLYTYLQGSDHSDKGIPRIYAQGTDGDYNYIVIDLLGQSLEDLFNKHNKRLSLKTVLMLGDQMIQRIEFIHLNKFLHRDIKPDNFLIGIGQKATRIYLLDFGLAKRYQTKEGHIPYREGKSLTGTARYASINTHLGIEQSRRDDLESLGYVLMYLLRGQLPWQNMKGNNQKEKYQRIMEKKLETSSDVLCKGFPIELSQYLNYCKHLKFEEKPDYLYLRGLFKDAFKKIGFELDQKYDWIKDDNIIKTQQDLMSAEKQQLHQQLIMTQPLQQQPPILPKGVLNGIDSEKKISNINNQQLSTQQLTAQRKTLQQQSQNKISSVEKKRTTSQNRQHIPSKEMLKPTTQVLAPKIVTTKEPHRKY</sequence>
<comment type="similarity">
    <text evidence="6">Belongs to the protein kinase superfamily.</text>
</comment>
<dbReference type="PROSITE" id="PS00107">
    <property type="entry name" value="PROTEIN_KINASE_ATP"/>
    <property type="match status" value="1"/>
</dbReference>
<dbReference type="FunFam" id="1.10.510.10:FF:001033">
    <property type="entry name" value="Uncharacterized protein"/>
    <property type="match status" value="1"/>
</dbReference>
<keyword evidence="10" id="KW-1185">Reference proteome</keyword>
<evidence type="ECO:0000313" key="9">
    <source>
        <dbReference type="EMBL" id="CAD8209411.1"/>
    </source>
</evidence>
<evidence type="ECO:0000256" key="6">
    <source>
        <dbReference type="RuleBase" id="RU000304"/>
    </source>
</evidence>
<organism evidence="9 10">
    <name type="scientific">Paramecium pentaurelia</name>
    <dbReference type="NCBI Taxonomy" id="43138"/>
    <lineage>
        <taxon>Eukaryota</taxon>
        <taxon>Sar</taxon>
        <taxon>Alveolata</taxon>
        <taxon>Ciliophora</taxon>
        <taxon>Intramacronucleata</taxon>
        <taxon>Oligohymenophorea</taxon>
        <taxon>Peniculida</taxon>
        <taxon>Parameciidae</taxon>
        <taxon>Paramecium</taxon>
    </lineage>
</organism>
<evidence type="ECO:0000256" key="2">
    <source>
        <dbReference type="ARBA" id="ARBA00022741"/>
    </source>
</evidence>
<dbReference type="OrthoDB" id="295323at2759"/>
<dbReference type="GO" id="GO:0004674">
    <property type="term" value="F:protein serine/threonine kinase activity"/>
    <property type="evidence" value="ECO:0007669"/>
    <property type="project" value="UniProtKB-KW"/>
</dbReference>
<keyword evidence="6" id="KW-0723">Serine/threonine-protein kinase</keyword>
<evidence type="ECO:0000256" key="4">
    <source>
        <dbReference type="ARBA" id="ARBA00023860"/>
    </source>
</evidence>
<evidence type="ECO:0000313" key="10">
    <source>
        <dbReference type="Proteomes" id="UP000689195"/>
    </source>
</evidence>
<dbReference type="EC" id="2.7.11.1" evidence="1"/>
<dbReference type="GO" id="GO:0005524">
    <property type="term" value="F:ATP binding"/>
    <property type="evidence" value="ECO:0007669"/>
    <property type="project" value="UniProtKB-UniRule"/>
</dbReference>
<feature type="region of interest" description="Disordered" evidence="7">
    <location>
        <begin position="372"/>
        <end position="393"/>
    </location>
</feature>
<dbReference type="InterPro" id="IPR000719">
    <property type="entry name" value="Prot_kinase_dom"/>
</dbReference>
<feature type="binding site" evidence="5">
    <location>
        <position position="45"/>
    </location>
    <ligand>
        <name>ATP</name>
        <dbReference type="ChEBI" id="CHEBI:30616"/>
    </ligand>
</feature>
<dbReference type="CDD" id="cd14016">
    <property type="entry name" value="STKc_CK1"/>
    <property type="match status" value="1"/>
</dbReference>
<dbReference type="Proteomes" id="UP000689195">
    <property type="component" value="Unassembled WGS sequence"/>
</dbReference>
<reference evidence="9" key="1">
    <citation type="submission" date="2021-01" db="EMBL/GenBank/DDBJ databases">
        <authorList>
            <consortium name="Genoscope - CEA"/>
            <person name="William W."/>
        </authorList>
    </citation>
    <scope>NUCLEOTIDE SEQUENCE</scope>
</reference>
<dbReference type="Pfam" id="PF00069">
    <property type="entry name" value="Pkinase"/>
    <property type="match status" value="1"/>
</dbReference>
<dbReference type="SMART" id="SM00220">
    <property type="entry name" value="S_TKc"/>
    <property type="match status" value="1"/>
</dbReference>
<evidence type="ECO:0000256" key="3">
    <source>
        <dbReference type="ARBA" id="ARBA00022840"/>
    </source>
</evidence>
<evidence type="ECO:0000256" key="1">
    <source>
        <dbReference type="ARBA" id="ARBA00012513"/>
    </source>
</evidence>
<proteinExistence type="inferred from homology"/>
<accession>A0A8S1Y7D3</accession>
<comment type="caution">
    <text evidence="9">The sequence shown here is derived from an EMBL/GenBank/DDBJ whole genome shotgun (WGS) entry which is preliminary data.</text>
</comment>
<dbReference type="PROSITE" id="PS00108">
    <property type="entry name" value="PROTEIN_KINASE_ST"/>
    <property type="match status" value="1"/>
</dbReference>
<name>A0A8S1Y7D3_9CILI</name>
<evidence type="ECO:0000256" key="5">
    <source>
        <dbReference type="PROSITE-ProRule" id="PRU10141"/>
    </source>
</evidence>
<dbReference type="AlphaFoldDB" id="A0A8S1Y7D3"/>
<evidence type="ECO:0000256" key="7">
    <source>
        <dbReference type="SAM" id="MobiDB-lite"/>
    </source>
</evidence>
<gene>
    <name evidence="9" type="ORF">PPENT_87.1.T1540109</name>
</gene>
<keyword evidence="6" id="KW-0418">Kinase</keyword>
<dbReference type="PROSITE" id="PS50011">
    <property type="entry name" value="PROTEIN_KINASE_DOM"/>
    <property type="match status" value="1"/>
</dbReference>
<protein>
    <recommendedName>
        <fullName evidence="4">Casein kinase I</fullName>
        <ecNumber evidence="1">2.7.11.1</ecNumber>
    </recommendedName>
</protein>